<keyword evidence="9" id="KW-0732">Signal</keyword>
<dbReference type="InterPro" id="IPR039426">
    <property type="entry name" value="TonB-dep_rcpt-like"/>
</dbReference>
<evidence type="ECO:0000256" key="4">
    <source>
        <dbReference type="ARBA" id="ARBA00022692"/>
    </source>
</evidence>
<dbReference type="Pfam" id="PF14905">
    <property type="entry name" value="OMP_b-brl_3"/>
    <property type="match status" value="1"/>
</dbReference>
<dbReference type="PANTHER" id="PTHR40980">
    <property type="entry name" value="PLUG DOMAIN-CONTAINING PROTEIN"/>
    <property type="match status" value="1"/>
</dbReference>
<dbReference type="Proteomes" id="UP000638732">
    <property type="component" value="Unassembled WGS sequence"/>
</dbReference>
<organism evidence="12 13">
    <name type="scientific">Mucilaginibacter agri</name>
    <dbReference type="NCBI Taxonomy" id="2695265"/>
    <lineage>
        <taxon>Bacteria</taxon>
        <taxon>Pseudomonadati</taxon>
        <taxon>Bacteroidota</taxon>
        <taxon>Sphingobacteriia</taxon>
        <taxon>Sphingobacteriales</taxon>
        <taxon>Sphingobacteriaceae</taxon>
        <taxon>Mucilaginibacter</taxon>
    </lineage>
</organism>
<protein>
    <submittedName>
        <fullName evidence="12">TonB-dependent receptor</fullName>
    </submittedName>
</protein>
<dbReference type="PANTHER" id="PTHR40980:SF4">
    <property type="entry name" value="TONB-DEPENDENT RECEPTOR-LIKE BETA-BARREL DOMAIN-CONTAINING PROTEIN"/>
    <property type="match status" value="1"/>
</dbReference>
<dbReference type="SUPFAM" id="SSF56935">
    <property type="entry name" value="Porins"/>
    <property type="match status" value="1"/>
</dbReference>
<dbReference type="SUPFAM" id="SSF49464">
    <property type="entry name" value="Carboxypeptidase regulatory domain-like"/>
    <property type="match status" value="1"/>
</dbReference>
<keyword evidence="6 7" id="KW-0998">Cell outer membrane</keyword>
<dbReference type="Gene3D" id="2.170.130.10">
    <property type="entry name" value="TonB-dependent receptor, plug domain"/>
    <property type="match status" value="1"/>
</dbReference>
<dbReference type="Gene3D" id="2.40.170.20">
    <property type="entry name" value="TonB-dependent receptor, beta-barrel domain"/>
    <property type="match status" value="1"/>
</dbReference>
<evidence type="ECO:0000256" key="5">
    <source>
        <dbReference type="ARBA" id="ARBA00023136"/>
    </source>
</evidence>
<feature type="compositionally biased region" description="Basic and acidic residues" evidence="8">
    <location>
        <begin position="569"/>
        <end position="584"/>
    </location>
</feature>
<name>A0A965ZGD4_9SPHI</name>
<comment type="subcellular location">
    <subcellularLocation>
        <location evidence="1 7">Cell outer membrane</location>
        <topology evidence="1 7">Multi-pass membrane protein</topology>
    </subcellularLocation>
</comment>
<evidence type="ECO:0000259" key="11">
    <source>
        <dbReference type="Pfam" id="PF14905"/>
    </source>
</evidence>
<keyword evidence="12" id="KW-0675">Receptor</keyword>
<reference evidence="12" key="1">
    <citation type="submission" date="2020-01" db="EMBL/GenBank/DDBJ databases">
        <authorList>
            <person name="Seo Y.L."/>
        </authorList>
    </citation>
    <scope>NUCLEOTIDE SEQUENCE</scope>
    <source>
        <strain evidence="12">R11</strain>
    </source>
</reference>
<keyword evidence="5 7" id="KW-0472">Membrane</keyword>
<feature type="region of interest" description="Disordered" evidence="8">
    <location>
        <begin position="564"/>
        <end position="595"/>
    </location>
</feature>
<feature type="region of interest" description="Disordered" evidence="8">
    <location>
        <begin position="800"/>
        <end position="852"/>
    </location>
</feature>
<sequence>MNSKVLSKLFITACLLFVAFNTRAQTGGGTVSGKLVDAATGKILDFATVAVVRKSDNQPVKSMQTDLQGNFKLSGIPDGYYLFRATFVGYISFTKDSLNIKGNTVNLGAVKMRASKGVLKEVTVTAQRSQIQLSTDKKVFSVDQSLVSQGGSATDLLSNVPSVQVDVDGNINLRGSSSVRVLINGKPSALTGANLSDILQSIPASSIENIEVITNPSSKYDAEGQSGIINIVLKRNAQVGFNGSVSATAGTQHTYNGSLNLTYQNKLINVYTNYSYRKGTRIGNGLSQTLTHDSLGRSILQNQVNDQEFQIRSNNIRSGIDFNLDRKTVLSFSNNINIRNMDRFQTGNTTIVGGGLNQLQTRDNQSNGNGNNLDFNLDFSHKYKKPQQELTANIGYSTSKNNNTDNLNTAYNFNNNGLDSTYSLLQNNLTIGRQHNLNLQADYVLPMSHNNRLEMGYRSTFNKNDNNYLVDTLNNFTNAYVFADTLSNHFVYNEQVHAVYTNYQQQFGKFGIQGGLRLEDAHITTNTTSAGVTEQHKQDYFRVYPSLFLTDKLTENQTLQLSYSRRVSRPRDRQISPFLDRSDRQNYQQGNPDLKPEDTHAFELSYINYWKGLTLTSSLYYRLTNDNIQQIRTLYNNSSTITLTKFENLNSASNAGYELIAKVNAGTKVDLTGNVNIYYRNIQGDPELNVQSTSGYAWNGNLTANIKPFSKFGIQLRGDYQGPQVIAQGKMKAMYGMDGGLKYDITKTLNFSANARDIFNTRKFKSEVVSDGGALTQYSERRFATRIVLFTLAYRFGASTPAGKQRQQRKQDQQQPDQDNNPDDVPQGGGNNGGGAPGGSPRGGQPGGQIKM</sequence>
<dbReference type="Pfam" id="PF13620">
    <property type="entry name" value="CarboxypepD_reg"/>
    <property type="match status" value="1"/>
</dbReference>
<feature type="compositionally biased region" description="Low complexity" evidence="8">
    <location>
        <begin position="813"/>
        <end position="826"/>
    </location>
</feature>
<keyword evidence="13" id="KW-1185">Reference proteome</keyword>
<keyword evidence="4 7" id="KW-0812">Transmembrane</keyword>
<feature type="domain" description="Outer membrane protein beta-barrel" evidence="11">
    <location>
        <begin position="381"/>
        <end position="794"/>
    </location>
</feature>
<keyword evidence="2 7" id="KW-0813">Transport</keyword>
<dbReference type="InterPro" id="IPR036942">
    <property type="entry name" value="Beta-barrel_TonB_sf"/>
</dbReference>
<evidence type="ECO:0000256" key="8">
    <source>
        <dbReference type="SAM" id="MobiDB-lite"/>
    </source>
</evidence>
<feature type="chain" id="PRO_5036872088" evidence="9">
    <location>
        <begin position="25"/>
        <end position="852"/>
    </location>
</feature>
<dbReference type="Pfam" id="PF07715">
    <property type="entry name" value="Plug"/>
    <property type="match status" value="1"/>
</dbReference>
<evidence type="ECO:0000259" key="10">
    <source>
        <dbReference type="Pfam" id="PF07715"/>
    </source>
</evidence>
<dbReference type="EMBL" id="WWEO01000041">
    <property type="protein sequence ID" value="NCD69186.1"/>
    <property type="molecule type" value="Genomic_DNA"/>
</dbReference>
<keyword evidence="3 7" id="KW-1134">Transmembrane beta strand</keyword>
<comment type="similarity">
    <text evidence="7">Belongs to the TonB-dependent receptor family.</text>
</comment>
<evidence type="ECO:0000256" key="7">
    <source>
        <dbReference type="PROSITE-ProRule" id="PRU01360"/>
    </source>
</evidence>
<dbReference type="InterPro" id="IPR012910">
    <property type="entry name" value="Plug_dom"/>
</dbReference>
<dbReference type="RefSeq" id="WP_166585171.1">
    <property type="nucleotide sequence ID" value="NZ_WWEO01000041.1"/>
</dbReference>
<gene>
    <name evidence="12" type="ORF">GSY63_07445</name>
</gene>
<accession>A0A965ZGD4</accession>
<evidence type="ECO:0000256" key="6">
    <source>
        <dbReference type="ARBA" id="ARBA00023237"/>
    </source>
</evidence>
<dbReference type="AlphaFoldDB" id="A0A965ZGD4"/>
<evidence type="ECO:0000256" key="3">
    <source>
        <dbReference type="ARBA" id="ARBA00022452"/>
    </source>
</evidence>
<proteinExistence type="inferred from homology"/>
<evidence type="ECO:0000256" key="9">
    <source>
        <dbReference type="SAM" id="SignalP"/>
    </source>
</evidence>
<dbReference type="InterPro" id="IPR037066">
    <property type="entry name" value="Plug_dom_sf"/>
</dbReference>
<evidence type="ECO:0000313" key="13">
    <source>
        <dbReference type="Proteomes" id="UP000638732"/>
    </source>
</evidence>
<reference evidence="12" key="2">
    <citation type="submission" date="2020-10" db="EMBL/GenBank/DDBJ databases">
        <title>Mucilaginibacter sp. nov., isolated from soil.</title>
        <authorList>
            <person name="Jeon C.O."/>
        </authorList>
    </citation>
    <scope>NUCLEOTIDE SEQUENCE</scope>
    <source>
        <strain evidence="12">R11</strain>
    </source>
</reference>
<evidence type="ECO:0000256" key="2">
    <source>
        <dbReference type="ARBA" id="ARBA00022448"/>
    </source>
</evidence>
<dbReference type="Gene3D" id="2.60.40.1120">
    <property type="entry name" value="Carboxypeptidase-like, regulatory domain"/>
    <property type="match status" value="1"/>
</dbReference>
<dbReference type="PROSITE" id="PS52016">
    <property type="entry name" value="TONB_DEPENDENT_REC_3"/>
    <property type="match status" value="1"/>
</dbReference>
<feature type="signal peptide" evidence="9">
    <location>
        <begin position="1"/>
        <end position="24"/>
    </location>
</feature>
<evidence type="ECO:0000313" key="12">
    <source>
        <dbReference type="EMBL" id="NCD69186.1"/>
    </source>
</evidence>
<feature type="compositionally biased region" description="Gly residues" evidence="8">
    <location>
        <begin position="827"/>
        <end position="852"/>
    </location>
</feature>
<evidence type="ECO:0000256" key="1">
    <source>
        <dbReference type="ARBA" id="ARBA00004571"/>
    </source>
</evidence>
<dbReference type="GO" id="GO:0009279">
    <property type="term" value="C:cell outer membrane"/>
    <property type="evidence" value="ECO:0007669"/>
    <property type="project" value="UniProtKB-SubCell"/>
</dbReference>
<feature type="domain" description="TonB-dependent receptor plug" evidence="10">
    <location>
        <begin position="138"/>
        <end position="227"/>
    </location>
</feature>
<dbReference type="InterPro" id="IPR041700">
    <property type="entry name" value="OMP_b-brl_3"/>
</dbReference>
<dbReference type="InterPro" id="IPR008969">
    <property type="entry name" value="CarboxyPept-like_regulatory"/>
</dbReference>
<comment type="caution">
    <text evidence="12">The sequence shown here is derived from an EMBL/GenBank/DDBJ whole genome shotgun (WGS) entry which is preliminary data.</text>
</comment>